<dbReference type="Gene3D" id="3.20.20.30">
    <property type="entry name" value="Luciferase-like domain"/>
    <property type="match status" value="1"/>
</dbReference>
<organism evidence="6 7">
    <name type="scientific">Nocardia panacis</name>
    <dbReference type="NCBI Taxonomy" id="2340916"/>
    <lineage>
        <taxon>Bacteria</taxon>
        <taxon>Bacillati</taxon>
        <taxon>Actinomycetota</taxon>
        <taxon>Actinomycetes</taxon>
        <taxon>Mycobacteriales</taxon>
        <taxon>Nocardiaceae</taxon>
        <taxon>Nocardia</taxon>
    </lineage>
</organism>
<dbReference type="Proteomes" id="UP000266677">
    <property type="component" value="Unassembled WGS sequence"/>
</dbReference>
<evidence type="ECO:0000313" key="7">
    <source>
        <dbReference type="Proteomes" id="UP000266677"/>
    </source>
</evidence>
<feature type="domain" description="Luciferase-like" evidence="5">
    <location>
        <begin position="15"/>
        <end position="265"/>
    </location>
</feature>
<dbReference type="InterPro" id="IPR011251">
    <property type="entry name" value="Luciferase-like_dom"/>
</dbReference>
<dbReference type="SUPFAM" id="SSF51679">
    <property type="entry name" value="Bacterial luciferase-like"/>
    <property type="match status" value="1"/>
</dbReference>
<comment type="caution">
    <text evidence="6">The sequence shown here is derived from an EMBL/GenBank/DDBJ whole genome shotgun (WGS) entry which is preliminary data.</text>
</comment>
<dbReference type="NCBIfam" id="TIGR03621">
    <property type="entry name" value="F420_MSMEG_2516"/>
    <property type="match status" value="1"/>
</dbReference>
<dbReference type="Pfam" id="PF00296">
    <property type="entry name" value="Bac_luciferase"/>
    <property type="match status" value="1"/>
</dbReference>
<dbReference type="AlphaFoldDB" id="A0A3A4KXA2"/>
<dbReference type="InterPro" id="IPR019923">
    <property type="entry name" value="Lucif-like_OxRdtase_MSMEG_2516"/>
</dbReference>
<keyword evidence="2" id="KW-0288">FMN</keyword>
<evidence type="ECO:0000256" key="4">
    <source>
        <dbReference type="ARBA" id="ARBA00023033"/>
    </source>
</evidence>
<dbReference type="OrthoDB" id="4288123at2"/>
<dbReference type="InterPro" id="IPR036661">
    <property type="entry name" value="Luciferase-like_sf"/>
</dbReference>
<dbReference type="RefSeq" id="WP_120038634.1">
    <property type="nucleotide sequence ID" value="NZ_QZFU01000013.1"/>
</dbReference>
<proteinExistence type="predicted"/>
<keyword evidence="4" id="KW-0503">Monooxygenase</keyword>
<dbReference type="InterPro" id="IPR050172">
    <property type="entry name" value="SsuD_RutA_monooxygenase"/>
</dbReference>
<protein>
    <submittedName>
        <fullName evidence="6">TIGR03621 family F420-dependent LLM class oxidoreductase</fullName>
    </submittedName>
</protein>
<dbReference type="PANTHER" id="PTHR42847:SF4">
    <property type="entry name" value="ALKANESULFONATE MONOOXYGENASE-RELATED"/>
    <property type="match status" value="1"/>
</dbReference>
<keyword evidence="7" id="KW-1185">Reference proteome</keyword>
<evidence type="ECO:0000256" key="3">
    <source>
        <dbReference type="ARBA" id="ARBA00023002"/>
    </source>
</evidence>
<evidence type="ECO:0000259" key="5">
    <source>
        <dbReference type="Pfam" id="PF00296"/>
    </source>
</evidence>
<dbReference type="GO" id="GO:0008726">
    <property type="term" value="F:alkanesulfonate monooxygenase activity"/>
    <property type="evidence" value="ECO:0007669"/>
    <property type="project" value="TreeGrafter"/>
</dbReference>
<gene>
    <name evidence="6" type="ORF">D5S18_05370</name>
</gene>
<keyword evidence="3" id="KW-0560">Oxidoreductase</keyword>
<sequence length="287" mass="31453">MGSLRFGVGLLALESRARWVEKCRRAEDSGFDVIGVPDHLGRPSPFPALVLAAEATSRVRLSTFVLNTPFYNPVLLARDVAGTDRCVDGRLELGLGAGYVRAEFEAAGIPFATGRQRIEYLARTAATLRELFTRADFPPAQPGGPPMLIAGWGDRLLRVAARYADIIALPGAAAARDGAKLRMATATATEARIAYIRELVGSRPIELNSMLQRVVGPSQRSGLLDRYAHFLDPKLPAAPEDMPTLLVGTPRQRAEQLRERAERFGFTYFSVLEHDMTAMAEVIEHLR</sequence>
<evidence type="ECO:0000313" key="6">
    <source>
        <dbReference type="EMBL" id="RJO78339.1"/>
    </source>
</evidence>
<keyword evidence="1" id="KW-0285">Flavoprotein</keyword>
<dbReference type="GO" id="GO:0046306">
    <property type="term" value="P:alkanesulfonate catabolic process"/>
    <property type="evidence" value="ECO:0007669"/>
    <property type="project" value="TreeGrafter"/>
</dbReference>
<dbReference type="EMBL" id="QZFU01000013">
    <property type="protein sequence ID" value="RJO78339.1"/>
    <property type="molecule type" value="Genomic_DNA"/>
</dbReference>
<dbReference type="PANTHER" id="PTHR42847">
    <property type="entry name" value="ALKANESULFONATE MONOOXYGENASE"/>
    <property type="match status" value="1"/>
</dbReference>
<name>A0A3A4KXA2_9NOCA</name>
<reference evidence="6 7" key="1">
    <citation type="submission" date="2018-09" db="EMBL/GenBank/DDBJ databases">
        <title>YIM PH21274 draft genome.</title>
        <authorList>
            <person name="Miao C."/>
        </authorList>
    </citation>
    <scope>NUCLEOTIDE SEQUENCE [LARGE SCALE GENOMIC DNA]</scope>
    <source>
        <strain evidence="6 7">YIM PH 21724</strain>
    </source>
</reference>
<accession>A0A3A4KXA2</accession>
<evidence type="ECO:0000256" key="1">
    <source>
        <dbReference type="ARBA" id="ARBA00022630"/>
    </source>
</evidence>
<evidence type="ECO:0000256" key="2">
    <source>
        <dbReference type="ARBA" id="ARBA00022643"/>
    </source>
</evidence>